<accession>A0A9Q0IKS1</accession>
<gene>
    <name evidence="1" type="ORF">NHX12_028968</name>
</gene>
<dbReference type="EMBL" id="JANIIK010000044">
    <property type="protein sequence ID" value="KAJ3604227.1"/>
    <property type="molecule type" value="Genomic_DNA"/>
</dbReference>
<evidence type="ECO:0000313" key="2">
    <source>
        <dbReference type="Proteomes" id="UP001148018"/>
    </source>
</evidence>
<keyword evidence="2" id="KW-1185">Reference proteome</keyword>
<dbReference type="Proteomes" id="UP001148018">
    <property type="component" value="Unassembled WGS sequence"/>
</dbReference>
<proteinExistence type="predicted"/>
<organism evidence="1 2">
    <name type="scientific">Muraenolepis orangiensis</name>
    <name type="common">Patagonian moray cod</name>
    <dbReference type="NCBI Taxonomy" id="630683"/>
    <lineage>
        <taxon>Eukaryota</taxon>
        <taxon>Metazoa</taxon>
        <taxon>Chordata</taxon>
        <taxon>Craniata</taxon>
        <taxon>Vertebrata</taxon>
        <taxon>Euteleostomi</taxon>
        <taxon>Actinopterygii</taxon>
        <taxon>Neopterygii</taxon>
        <taxon>Teleostei</taxon>
        <taxon>Neoteleostei</taxon>
        <taxon>Acanthomorphata</taxon>
        <taxon>Zeiogadaria</taxon>
        <taxon>Gadariae</taxon>
        <taxon>Gadiformes</taxon>
        <taxon>Muraenolepidoidei</taxon>
        <taxon>Muraenolepididae</taxon>
        <taxon>Muraenolepis</taxon>
    </lineage>
</organism>
<reference evidence="1" key="1">
    <citation type="submission" date="2022-07" db="EMBL/GenBank/DDBJ databases">
        <title>Chromosome-level genome of Muraenolepis orangiensis.</title>
        <authorList>
            <person name="Kim J."/>
        </authorList>
    </citation>
    <scope>NUCLEOTIDE SEQUENCE</scope>
    <source>
        <strain evidence="1">KU_S4_2022</strain>
        <tissue evidence="1">Muscle</tissue>
    </source>
</reference>
<dbReference type="AlphaFoldDB" id="A0A9Q0IKS1"/>
<comment type="caution">
    <text evidence="1">The sequence shown here is derived from an EMBL/GenBank/DDBJ whole genome shotgun (WGS) entry which is preliminary data.</text>
</comment>
<protein>
    <submittedName>
        <fullName evidence="1">Uncharacterized protein</fullName>
    </submittedName>
</protein>
<evidence type="ECO:0000313" key="1">
    <source>
        <dbReference type="EMBL" id="KAJ3604227.1"/>
    </source>
</evidence>
<sequence>MIPAVARRALRAIGSRSYLGGLLSPSEASVALALGVAGCRVPSRLGPARYGRLGFPACGEKDAAGSLND</sequence>
<name>A0A9Q0IKS1_9TELE</name>